<dbReference type="NCBIfam" id="TIGR03592">
    <property type="entry name" value="yidC_oxa1_cterm"/>
    <property type="match status" value="1"/>
</dbReference>
<keyword evidence="10 12" id="KW-0143">Chaperone</keyword>
<evidence type="ECO:0000313" key="15">
    <source>
        <dbReference type="EMBL" id="TKC19371.1"/>
    </source>
</evidence>
<dbReference type="GO" id="GO:0032977">
    <property type="term" value="F:membrane insertase activity"/>
    <property type="evidence" value="ECO:0007669"/>
    <property type="project" value="InterPro"/>
</dbReference>
<comment type="similarity">
    <text evidence="12">Belongs to the OXA1/ALB3/YidC family. Type 2 subfamily.</text>
</comment>
<evidence type="ECO:0000256" key="1">
    <source>
        <dbReference type="ARBA" id="ARBA00004651"/>
    </source>
</evidence>
<evidence type="ECO:0000256" key="2">
    <source>
        <dbReference type="ARBA" id="ARBA00022448"/>
    </source>
</evidence>
<dbReference type="GO" id="GO:0051205">
    <property type="term" value="P:protein insertion into membrane"/>
    <property type="evidence" value="ECO:0007669"/>
    <property type="project" value="TreeGrafter"/>
</dbReference>
<dbReference type="InterPro" id="IPR028055">
    <property type="entry name" value="YidC/Oxa/ALB_C"/>
</dbReference>
<accession>A0A4U1DA25</accession>
<dbReference type="InterPro" id="IPR001708">
    <property type="entry name" value="YidC/ALB3/OXA1/COX18"/>
</dbReference>
<dbReference type="PRINTS" id="PR00701">
    <property type="entry name" value="60KDINNERMP"/>
</dbReference>
<evidence type="ECO:0000313" key="16">
    <source>
        <dbReference type="Proteomes" id="UP000307756"/>
    </source>
</evidence>
<dbReference type="CDD" id="cd20070">
    <property type="entry name" value="5TM_YidC_Alb3"/>
    <property type="match status" value="1"/>
</dbReference>
<dbReference type="EMBL" id="SWBM01000001">
    <property type="protein sequence ID" value="TKC19371.1"/>
    <property type="molecule type" value="Genomic_DNA"/>
</dbReference>
<organism evidence="15 16">
    <name type="scientific">Robertmurraya kyonggiensis</name>
    <dbReference type="NCBI Taxonomy" id="1037680"/>
    <lineage>
        <taxon>Bacteria</taxon>
        <taxon>Bacillati</taxon>
        <taxon>Bacillota</taxon>
        <taxon>Bacilli</taxon>
        <taxon>Bacillales</taxon>
        <taxon>Bacillaceae</taxon>
        <taxon>Robertmurraya</taxon>
    </lineage>
</organism>
<feature type="transmembrane region" description="Helical" evidence="12">
    <location>
        <begin position="162"/>
        <end position="182"/>
    </location>
</feature>
<comment type="function">
    <text evidence="12">Required for the insertion and/or proper folding and/or complex formation of integral membrane proteins into the membrane. Involved in integration of membrane proteins that insert both dependently and independently of the Sec translocase complex, as well as at least some lipoproteins.</text>
</comment>
<dbReference type="GO" id="GO:0005886">
    <property type="term" value="C:plasma membrane"/>
    <property type="evidence" value="ECO:0007669"/>
    <property type="project" value="UniProtKB-SubCell"/>
</dbReference>
<dbReference type="GO" id="GO:0015031">
    <property type="term" value="P:protein transport"/>
    <property type="evidence" value="ECO:0007669"/>
    <property type="project" value="UniProtKB-KW"/>
</dbReference>
<name>A0A4U1DA25_9BACI</name>
<gene>
    <name evidence="12 15" type="primary">yidC</name>
    <name evidence="15" type="ORF">FA727_07480</name>
</gene>
<evidence type="ECO:0000256" key="12">
    <source>
        <dbReference type="HAMAP-Rule" id="MF_01811"/>
    </source>
</evidence>
<evidence type="ECO:0000256" key="11">
    <source>
        <dbReference type="ARBA" id="ARBA00023288"/>
    </source>
</evidence>
<keyword evidence="4 12" id="KW-0812">Transmembrane</keyword>
<evidence type="ECO:0000256" key="10">
    <source>
        <dbReference type="ARBA" id="ARBA00023186"/>
    </source>
</evidence>
<keyword evidence="16" id="KW-1185">Reference proteome</keyword>
<feature type="transmembrane region" description="Helical" evidence="12">
    <location>
        <begin position="202"/>
        <end position="218"/>
    </location>
</feature>
<dbReference type="PROSITE" id="PS51257">
    <property type="entry name" value="PROKAR_LIPOPROTEIN"/>
    <property type="match status" value="1"/>
</dbReference>
<keyword evidence="8 12" id="KW-0472">Membrane</keyword>
<keyword evidence="2 12" id="KW-0813">Transport</keyword>
<evidence type="ECO:0000256" key="9">
    <source>
        <dbReference type="ARBA" id="ARBA00023139"/>
    </source>
</evidence>
<evidence type="ECO:0000256" key="4">
    <source>
        <dbReference type="ARBA" id="ARBA00022692"/>
    </source>
</evidence>
<comment type="caution">
    <text evidence="15">The sequence shown here is derived from an EMBL/GenBank/DDBJ whole genome shotgun (WGS) entry which is preliminary data.</text>
</comment>
<keyword evidence="11 12" id="KW-0449">Lipoprotein</keyword>
<dbReference type="RefSeq" id="WP_136830280.1">
    <property type="nucleotide sequence ID" value="NZ_SWBM01000001.1"/>
</dbReference>
<dbReference type="OrthoDB" id="9780552at2"/>
<evidence type="ECO:0000256" key="5">
    <source>
        <dbReference type="ARBA" id="ARBA00022729"/>
    </source>
</evidence>
<keyword evidence="3 12" id="KW-1003">Cell membrane</keyword>
<feature type="signal peptide" evidence="13">
    <location>
        <begin position="1"/>
        <end position="22"/>
    </location>
</feature>
<keyword evidence="7 12" id="KW-1133">Transmembrane helix</keyword>
<dbReference type="PANTHER" id="PTHR12428:SF65">
    <property type="entry name" value="CYTOCHROME C OXIDASE ASSEMBLY PROTEIN COX18, MITOCHONDRIAL"/>
    <property type="match status" value="1"/>
</dbReference>
<keyword evidence="6 12" id="KW-0653">Protein transport</keyword>
<dbReference type="PANTHER" id="PTHR12428">
    <property type="entry name" value="OXA1"/>
    <property type="match status" value="1"/>
</dbReference>
<proteinExistence type="inferred from homology"/>
<evidence type="ECO:0000256" key="8">
    <source>
        <dbReference type="ARBA" id="ARBA00023136"/>
    </source>
</evidence>
<comment type="subcellular location">
    <subcellularLocation>
        <location evidence="1 12">Cell membrane</location>
        <topology evidence="1 12">Multi-pass membrane protein</topology>
    </subcellularLocation>
</comment>
<evidence type="ECO:0000259" key="14">
    <source>
        <dbReference type="Pfam" id="PF02096"/>
    </source>
</evidence>
<feature type="domain" description="Membrane insertase YidC/Oxa/ALB C-terminal" evidence="14">
    <location>
        <begin position="54"/>
        <end position="239"/>
    </location>
</feature>
<evidence type="ECO:0000256" key="7">
    <source>
        <dbReference type="ARBA" id="ARBA00022989"/>
    </source>
</evidence>
<keyword evidence="5 12" id="KW-0732">Signal</keyword>
<evidence type="ECO:0000256" key="6">
    <source>
        <dbReference type="ARBA" id="ARBA00022927"/>
    </source>
</evidence>
<dbReference type="AlphaFoldDB" id="A0A4U1DA25"/>
<sequence length="255" mass="28811">MKHKLKLFIVILGTIFLSACSAQNGNNTGFFNTFLVNPFASAIHFIADLFHGNYGLAIIIITLIIRLLLMPLMLKQSKNQQEMKVKMEVLKPELEVIQKKIKATKDQQEQQKLQQEMFGLYKKHGVNPLSMGCLPMLIQMPILMGFYYAIRSSAEIASHSFLWFSLGQPDIILTAIAGIVYFLQFRVTMSNIPKEQQGQMKIMGLLSPVMIVFVSFSAPAALPLYWTVGGIFLIFQTWLGRVLYKTPKAQATTNE</sequence>
<dbReference type="InterPro" id="IPR047196">
    <property type="entry name" value="YidC_ALB_C"/>
</dbReference>
<feature type="chain" id="PRO_5039225036" description="Membrane protein insertase YidC" evidence="13">
    <location>
        <begin position="23"/>
        <end position="255"/>
    </location>
</feature>
<protein>
    <recommendedName>
        <fullName evidence="12">Membrane protein insertase YidC</fullName>
    </recommendedName>
    <alternativeName>
        <fullName evidence="12">Foldase YidC</fullName>
    </alternativeName>
    <alternativeName>
        <fullName evidence="12">Membrane integrase YidC</fullName>
    </alternativeName>
    <alternativeName>
        <fullName evidence="12">Membrane protein YidC</fullName>
    </alternativeName>
</protein>
<dbReference type="HAMAP" id="MF_01811">
    <property type="entry name" value="YidC_type2"/>
    <property type="match status" value="1"/>
</dbReference>
<keyword evidence="9" id="KW-0564">Palmitate</keyword>
<dbReference type="Pfam" id="PF02096">
    <property type="entry name" value="60KD_IMP"/>
    <property type="match status" value="1"/>
</dbReference>
<feature type="transmembrane region" description="Helical" evidence="12">
    <location>
        <begin position="54"/>
        <end position="74"/>
    </location>
</feature>
<dbReference type="InterPro" id="IPR023060">
    <property type="entry name" value="YidC/YidC1/YidC2_Firmicutes"/>
</dbReference>
<reference evidence="15 16" key="1">
    <citation type="journal article" date="2011" name="J. Microbiol.">
        <title>Bacillus kyonggiensis sp. nov., isolated from soil of a lettuce field.</title>
        <authorList>
            <person name="Dong K."/>
            <person name="Lee S."/>
        </authorList>
    </citation>
    <scope>NUCLEOTIDE SEQUENCE [LARGE SCALE GENOMIC DNA]</scope>
    <source>
        <strain evidence="15 16">NB22</strain>
    </source>
</reference>
<evidence type="ECO:0000256" key="13">
    <source>
        <dbReference type="SAM" id="SignalP"/>
    </source>
</evidence>
<evidence type="ECO:0000256" key="3">
    <source>
        <dbReference type="ARBA" id="ARBA00022475"/>
    </source>
</evidence>
<dbReference type="Proteomes" id="UP000307756">
    <property type="component" value="Unassembled WGS sequence"/>
</dbReference>
<feature type="transmembrane region" description="Helical" evidence="12">
    <location>
        <begin position="129"/>
        <end position="150"/>
    </location>
</feature>